<dbReference type="GeneID" id="116220214"/>
<name>A0A6P8F882_CLUHA</name>
<feature type="domain" description="PH" evidence="2">
    <location>
        <begin position="31"/>
        <end position="139"/>
    </location>
</feature>
<dbReference type="PROSITE" id="PS51444">
    <property type="entry name" value="FH2"/>
    <property type="match status" value="1"/>
</dbReference>
<dbReference type="PROSITE" id="PS50003">
    <property type="entry name" value="PH_DOMAIN"/>
    <property type="match status" value="1"/>
</dbReference>
<evidence type="ECO:0000259" key="3">
    <source>
        <dbReference type="PROSITE" id="PS51444"/>
    </source>
</evidence>
<evidence type="ECO:0000259" key="2">
    <source>
        <dbReference type="PROSITE" id="PS50003"/>
    </source>
</evidence>
<accession>A0A6P8F882</accession>
<gene>
    <name evidence="5" type="primary">LOC116220214</name>
</gene>
<organism evidence="4 5">
    <name type="scientific">Clupea harengus</name>
    <name type="common">Atlantic herring</name>
    <dbReference type="NCBI Taxonomy" id="7950"/>
    <lineage>
        <taxon>Eukaryota</taxon>
        <taxon>Metazoa</taxon>
        <taxon>Chordata</taxon>
        <taxon>Craniata</taxon>
        <taxon>Vertebrata</taxon>
        <taxon>Euteleostomi</taxon>
        <taxon>Actinopterygii</taxon>
        <taxon>Neopterygii</taxon>
        <taxon>Teleostei</taxon>
        <taxon>Clupei</taxon>
        <taxon>Clupeiformes</taxon>
        <taxon>Clupeoidei</taxon>
        <taxon>Clupeidae</taxon>
        <taxon>Clupea</taxon>
    </lineage>
</organism>
<keyword evidence="4" id="KW-1185">Reference proteome</keyword>
<dbReference type="OrthoDB" id="410721at2759"/>
<proteinExistence type="predicted"/>
<evidence type="ECO:0000313" key="5">
    <source>
        <dbReference type="RefSeq" id="XP_031421399.2"/>
    </source>
</evidence>
<dbReference type="InterPro" id="IPR015425">
    <property type="entry name" value="FH2_Formin"/>
</dbReference>
<dbReference type="Proteomes" id="UP000515152">
    <property type="component" value="Chromosome 4"/>
</dbReference>
<dbReference type="InterPro" id="IPR051425">
    <property type="entry name" value="Formin_Homology"/>
</dbReference>
<dbReference type="RefSeq" id="XP_031421399.2">
    <property type="nucleotide sequence ID" value="XM_031565539.2"/>
</dbReference>
<dbReference type="PANTHER" id="PTHR45725">
    <property type="entry name" value="FORMIN HOMOLOGY 2 FAMILY MEMBER"/>
    <property type="match status" value="1"/>
</dbReference>
<evidence type="ECO:0000313" key="4">
    <source>
        <dbReference type="Proteomes" id="UP000515152"/>
    </source>
</evidence>
<feature type="region of interest" description="Disordered" evidence="1">
    <location>
        <begin position="183"/>
        <end position="251"/>
    </location>
</feature>
<dbReference type="InterPro" id="IPR001849">
    <property type="entry name" value="PH_domain"/>
</dbReference>
<sequence length="620" mass="70020">MLQLVGQIIHSNIYIQPAGPPEEYRVPPVPKTLRQGQLLLQKGGMASFKWKRYEAHLHVGQLTLLPWGCQSTDDSETISSSTLPIIIHFSDGKARVEASQSCDTFTLLTHCGTYQFRVPADMIQGERDSWVQAINKLCMNWKRCSQSEPMYKDLKELRESRAVTGVLQQSEDGTLSYSLLLSEESDGEESSAPTGVRAFPLPPIPPLAKPSNPELLPTTPPPSPLYSALQPKVPPPPPVPAPPPLPRKQKLPKQRTKAFHWDLVAQDKIDKSLWTLGVNGKAKIDTFRLFEQFKVKGSDNFADSVDPSHHVEIMLNQKVAHNFNIFLKSFPVQPEELREKLFIINEKDGGLSDEQIASLRRYVPTIDDVEMYKSYKGPASDLHIVDQYMLAMCNISYLSSRLDLLLTLRELPITMEDLEPLIDQKIRMCQQLIGSQTFVCVLEYLLAVGNYLNEHAGKDKAKGFRLSSLTKLSQLRGVDRHITLLHALAEQIMLHDPGLATFPSELAEFDTVPGASIKGLTAEIDVMKNELQKVLQYRKTYKKNYPIPTHPKFSKDLKAAIEKYNTDLLQLTKKSKEMRKIYSDILVKFGEAADQDSQELFGWVCQFITEFKKVHAELSK</sequence>
<feature type="compositionally biased region" description="Pro residues" evidence="1">
    <location>
        <begin position="232"/>
        <end position="246"/>
    </location>
</feature>
<reference evidence="5" key="1">
    <citation type="submission" date="2025-08" db="UniProtKB">
        <authorList>
            <consortium name="RefSeq"/>
        </authorList>
    </citation>
    <scope>IDENTIFICATION</scope>
</reference>
<dbReference type="SMART" id="SM00498">
    <property type="entry name" value="FH2"/>
    <property type="match status" value="1"/>
</dbReference>
<dbReference type="AlphaFoldDB" id="A0A6P8F882"/>
<dbReference type="Pfam" id="PF02181">
    <property type="entry name" value="FH2"/>
    <property type="match status" value="1"/>
</dbReference>
<dbReference type="PANTHER" id="PTHR45725:SF10">
    <property type="entry name" value="FH2 DOMAIN-CONTAINING PROTEIN"/>
    <property type="match status" value="1"/>
</dbReference>
<evidence type="ECO:0000256" key="1">
    <source>
        <dbReference type="SAM" id="MobiDB-lite"/>
    </source>
</evidence>
<protein>
    <submittedName>
        <fullName evidence="5">Protein diaphanous homolog 1-like</fullName>
    </submittedName>
</protein>
<dbReference type="KEGG" id="char:116220214"/>
<feature type="domain" description="FH2" evidence="3">
    <location>
        <begin position="246"/>
        <end position="620"/>
    </location>
</feature>